<organism evidence="19 20">
    <name type="scientific">Pseudoclavibacter helvolus</name>
    <dbReference type="NCBI Taxonomy" id="255205"/>
    <lineage>
        <taxon>Bacteria</taxon>
        <taxon>Bacillati</taxon>
        <taxon>Actinomycetota</taxon>
        <taxon>Actinomycetes</taxon>
        <taxon>Micrococcales</taxon>
        <taxon>Microbacteriaceae</taxon>
        <taxon>Pseudoclavibacter</taxon>
    </lineage>
</organism>
<dbReference type="Pfam" id="PF07730">
    <property type="entry name" value="HisKA_3"/>
    <property type="match status" value="1"/>
</dbReference>
<dbReference type="Gene3D" id="3.30.565.10">
    <property type="entry name" value="Histidine kinase-like ATPase, C-terminal domain"/>
    <property type="match status" value="1"/>
</dbReference>
<evidence type="ECO:0000256" key="5">
    <source>
        <dbReference type="ARBA" id="ARBA00017322"/>
    </source>
</evidence>
<comment type="catalytic activity">
    <reaction evidence="1">
        <text>ATP + protein L-histidine = ADP + protein N-phospho-L-histidine.</text>
        <dbReference type="EC" id="2.7.13.3"/>
    </reaction>
</comment>
<evidence type="ECO:0000256" key="1">
    <source>
        <dbReference type="ARBA" id="ARBA00000085"/>
    </source>
</evidence>
<evidence type="ECO:0000313" key="19">
    <source>
        <dbReference type="EMBL" id="MBB2956178.1"/>
    </source>
</evidence>
<dbReference type="InterPro" id="IPR036890">
    <property type="entry name" value="HATPase_C_sf"/>
</dbReference>
<evidence type="ECO:0000256" key="4">
    <source>
        <dbReference type="ARBA" id="ARBA00012438"/>
    </source>
</evidence>
<feature type="coiled-coil region" evidence="16">
    <location>
        <begin position="158"/>
        <end position="188"/>
    </location>
</feature>
<dbReference type="InterPro" id="IPR011712">
    <property type="entry name" value="Sig_transdc_His_kin_sub3_dim/P"/>
</dbReference>
<name>A0A7W4YE73_9MICO</name>
<dbReference type="GO" id="GO:0000155">
    <property type="term" value="F:phosphorelay sensor kinase activity"/>
    <property type="evidence" value="ECO:0007669"/>
    <property type="project" value="InterPro"/>
</dbReference>
<evidence type="ECO:0000259" key="18">
    <source>
        <dbReference type="PROSITE" id="PS50109"/>
    </source>
</evidence>
<keyword evidence="8" id="KW-0808">Transferase</keyword>
<feature type="transmembrane region" description="Helical" evidence="17">
    <location>
        <begin position="136"/>
        <end position="158"/>
    </location>
</feature>
<evidence type="ECO:0000256" key="8">
    <source>
        <dbReference type="ARBA" id="ARBA00022679"/>
    </source>
</evidence>
<dbReference type="PRINTS" id="PR00344">
    <property type="entry name" value="BCTRLSENSOR"/>
</dbReference>
<dbReference type="Pfam" id="PF02518">
    <property type="entry name" value="HATPase_c"/>
    <property type="match status" value="1"/>
</dbReference>
<dbReference type="Proteomes" id="UP000545286">
    <property type="component" value="Unassembled WGS sequence"/>
</dbReference>
<evidence type="ECO:0000256" key="12">
    <source>
        <dbReference type="ARBA" id="ARBA00023012"/>
    </source>
</evidence>
<dbReference type="InterPro" id="IPR004358">
    <property type="entry name" value="Sig_transdc_His_kin-like_C"/>
</dbReference>
<comment type="caution">
    <text evidence="19">The sequence shown here is derived from an EMBL/GenBank/DDBJ whole genome shotgun (WGS) entry which is preliminary data.</text>
</comment>
<keyword evidence="20" id="KW-1185">Reference proteome</keyword>
<evidence type="ECO:0000256" key="15">
    <source>
        <dbReference type="ARBA" id="ARBA00030800"/>
    </source>
</evidence>
<comment type="cofactor">
    <cofactor evidence="2">
        <name>[4Fe-4S] cluster</name>
        <dbReference type="ChEBI" id="CHEBI:49883"/>
    </cofactor>
</comment>
<evidence type="ECO:0000256" key="7">
    <source>
        <dbReference type="ARBA" id="ARBA00022490"/>
    </source>
</evidence>
<dbReference type="SMART" id="SM00387">
    <property type="entry name" value="HATPase_c"/>
    <property type="match status" value="1"/>
</dbReference>
<keyword evidence="11" id="KW-0408">Iron</keyword>
<dbReference type="EMBL" id="JACHWJ010000001">
    <property type="protein sequence ID" value="MBB2956178.1"/>
    <property type="molecule type" value="Genomic_DNA"/>
</dbReference>
<keyword evidence="17" id="KW-1133">Transmembrane helix</keyword>
<keyword evidence="7" id="KW-0963">Cytoplasm</keyword>
<dbReference type="CDD" id="cd16917">
    <property type="entry name" value="HATPase_UhpB-NarQ-NarX-like"/>
    <property type="match status" value="1"/>
</dbReference>
<dbReference type="GO" id="GO:0005737">
    <property type="term" value="C:cytoplasm"/>
    <property type="evidence" value="ECO:0007669"/>
    <property type="project" value="UniProtKB-SubCell"/>
</dbReference>
<evidence type="ECO:0000256" key="9">
    <source>
        <dbReference type="ARBA" id="ARBA00022723"/>
    </source>
</evidence>
<reference evidence="19 20" key="1">
    <citation type="submission" date="2020-08" db="EMBL/GenBank/DDBJ databases">
        <title>Sequencing the genomes of 1000 actinobacteria strains.</title>
        <authorList>
            <person name="Klenk H.-P."/>
        </authorList>
    </citation>
    <scope>NUCLEOTIDE SEQUENCE [LARGE SCALE GENOMIC DNA]</scope>
    <source>
        <strain evidence="19 20">DSM 20419</strain>
    </source>
</reference>
<keyword evidence="17" id="KW-0472">Membrane</keyword>
<dbReference type="EC" id="2.7.13.3" evidence="4"/>
<keyword evidence="10 19" id="KW-0418">Kinase</keyword>
<comment type="function">
    <text evidence="14">Member of the two-component regulatory system NreB/NreC involved in the control of dissimilatory nitrate/nitrite reduction in response to oxygen. NreB functions as a direct oxygen sensor histidine kinase which is autophosphorylated, in the absence of oxygen, probably at the conserved histidine residue, and transfers its phosphate group probably to a conserved aspartate residue of NreC. NreB/NreC activates the expression of the nitrate (narGHJI) and nitrite (nir) reductase operons, as well as the putative nitrate transporter gene narT.</text>
</comment>
<dbReference type="SUPFAM" id="SSF55874">
    <property type="entry name" value="ATPase domain of HSP90 chaperone/DNA topoisomerase II/histidine kinase"/>
    <property type="match status" value="1"/>
</dbReference>
<keyword evidence="16" id="KW-0175">Coiled coil</keyword>
<dbReference type="PIRSF" id="PIRSF037434">
    <property type="entry name" value="STHK_ChrS"/>
    <property type="match status" value="1"/>
</dbReference>
<proteinExistence type="predicted"/>
<evidence type="ECO:0000256" key="14">
    <source>
        <dbReference type="ARBA" id="ARBA00024827"/>
    </source>
</evidence>
<evidence type="ECO:0000256" key="16">
    <source>
        <dbReference type="SAM" id="Coils"/>
    </source>
</evidence>
<dbReference type="PANTHER" id="PTHR24421">
    <property type="entry name" value="NITRATE/NITRITE SENSOR PROTEIN NARX-RELATED"/>
    <property type="match status" value="1"/>
</dbReference>
<dbReference type="Gene3D" id="1.20.5.1930">
    <property type="match status" value="1"/>
</dbReference>
<dbReference type="RefSeq" id="WP_183622592.1">
    <property type="nucleotide sequence ID" value="NZ_JACHWJ010000001.1"/>
</dbReference>
<feature type="transmembrane region" description="Helical" evidence="17">
    <location>
        <begin position="16"/>
        <end position="34"/>
    </location>
</feature>
<dbReference type="InterPro" id="IPR003594">
    <property type="entry name" value="HATPase_dom"/>
</dbReference>
<feature type="transmembrane region" description="Helical" evidence="17">
    <location>
        <begin position="74"/>
        <end position="91"/>
    </location>
</feature>
<evidence type="ECO:0000256" key="13">
    <source>
        <dbReference type="ARBA" id="ARBA00023014"/>
    </source>
</evidence>
<dbReference type="InterPro" id="IPR005467">
    <property type="entry name" value="His_kinase_dom"/>
</dbReference>
<protein>
    <recommendedName>
        <fullName evidence="5">Oxygen sensor histidine kinase NreB</fullName>
        <ecNumber evidence="4">2.7.13.3</ecNumber>
    </recommendedName>
    <alternativeName>
        <fullName evidence="15">Nitrogen regulation protein B</fullName>
    </alternativeName>
</protein>
<evidence type="ECO:0000256" key="3">
    <source>
        <dbReference type="ARBA" id="ARBA00004496"/>
    </source>
</evidence>
<dbReference type="AlphaFoldDB" id="A0A7W4YE73"/>
<evidence type="ECO:0000256" key="10">
    <source>
        <dbReference type="ARBA" id="ARBA00022777"/>
    </source>
</evidence>
<dbReference type="PANTHER" id="PTHR24421:SF62">
    <property type="entry name" value="SENSORY TRANSDUCTION HISTIDINE KINASE"/>
    <property type="match status" value="1"/>
</dbReference>
<sequence length="396" mass="41610">MSPTALTPVFVGLRTGLHALLFGLLALVVARALVAPGQGTLVIVGAAALFGVTYGLGVFASSRTRSVPGPDSGRLLWLTALTVEWMLLLWLSREAAYLVFPLFFVYLHLLGRAAGMLAVAATTAIAVIGLGLHEGWSVAGVIGPCIGAGVAVLIGLGYKALAKEAREREQLMRELLETQDHLVATEREAGTLAERARLAREIHDTVAQGLASIQMLLHAAERAEPEGPGVAHVRLARETAADNLAETRRFIRELSPPDLDGMDLEHALRRLAEATTAAHGVRVDVSASSAALPMAVQTALLRIAQGALANVAQHAAATRATIALDKTKAGLTFTISDDGRGFDSAVDAHPTRPRSDSFGLVAVRERVQQLGGTLDVASAPGRGTILTVTLPKEAIE</sequence>
<feature type="transmembrane region" description="Helical" evidence="17">
    <location>
        <begin position="41"/>
        <end position="62"/>
    </location>
</feature>
<dbReference type="GO" id="GO:0051539">
    <property type="term" value="F:4 iron, 4 sulfur cluster binding"/>
    <property type="evidence" value="ECO:0007669"/>
    <property type="project" value="UniProtKB-KW"/>
</dbReference>
<feature type="domain" description="Histidine kinase" evidence="18">
    <location>
        <begin position="197"/>
        <end position="394"/>
    </location>
</feature>
<comment type="subcellular location">
    <subcellularLocation>
        <location evidence="3">Cytoplasm</location>
    </subcellularLocation>
</comment>
<evidence type="ECO:0000256" key="11">
    <source>
        <dbReference type="ARBA" id="ARBA00023004"/>
    </source>
</evidence>
<keyword evidence="17" id="KW-0812">Transmembrane</keyword>
<keyword evidence="6" id="KW-0004">4Fe-4S</keyword>
<evidence type="ECO:0000313" key="20">
    <source>
        <dbReference type="Proteomes" id="UP000545286"/>
    </source>
</evidence>
<dbReference type="GO" id="GO:0046872">
    <property type="term" value="F:metal ion binding"/>
    <property type="evidence" value="ECO:0007669"/>
    <property type="project" value="UniProtKB-KW"/>
</dbReference>
<accession>A0A7W4YE73</accession>
<dbReference type="InterPro" id="IPR017205">
    <property type="entry name" value="Sig_transdc_His_kinase_ChrS"/>
</dbReference>
<keyword evidence="9" id="KW-0479">Metal-binding</keyword>
<keyword evidence="13" id="KW-0411">Iron-sulfur</keyword>
<dbReference type="InterPro" id="IPR050482">
    <property type="entry name" value="Sensor_HK_TwoCompSys"/>
</dbReference>
<dbReference type="GO" id="GO:0046983">
    <property type="term" value="F:protein dimerization activity"/>
    <property type="evidence" value="ECO:0007669"/>
    <property type="project" value="InterPro"/>
</dbReference>
<dbReference type="GO" id="GO:0016020">
    <property type="term" value="C:membrane"/>
    <property type="evidence" value="ECO:0007669"/>
    <property type="project" value="InterPro"/>
</dbReference>
<evidence type="ECO:0000256" key="6">
    <source>
        <dbReference type="ARBA" id="ARBA00022485"/>
    </source>
</evidence>
<feature type="transmembrane region" description="Helical" evidence="17">
    <location>
        <begin position="103"/>
        <end position="130"/>
    </location>
</feature>
<evidence type="ECO:0000256" key="17">
    <source>
        <dbReference type="SAM" id="Phobius"/>
    </source>
</evidence>
<keyword evidence="12" id="KW-0902">Two-component regulatory system</keyword>
<evidence type="ECO:0000256" key="2">
    <source>
        <dbReference type="ARBA" id="ARBA00001966"/>
    </source>
</evidence>
<dbReference type="PROSITE" id="PS50109">
    <property type="entry name" value="HIS_KIN"/>
    <property type="match status" value="1"/>
</dbReference>
<gene>
    <name evidence="19" type="ORF">FHX72_000290</name>
</gene>